<organism evidence="10 11">
    <name type="scientific">Clonorchis sinensis</name>
    <name type="common">Chinese liver fluke</name>
    <dbReference type="NCBI Taxonomy" id="79923"/>
    <lineage>
        <taxon>Eukaryota</taxon>
        <taxon>Metazoa</taxon>
        <taxon>Spiralia</taxon>
        <taxon>Lophotrochozoa</taxon>
        <taxon>Platyhelminthes</taxon>
        <taxon>Trematoda</taxon>
        <taxon>Digenea</taxon>
        <taxon>Opisthorchiida</taxon>
        <taxon>Opisthorchiata</taxon>
        <taxon>Opisthorchiidae</taxon>
        <taxon>Clonorchis</taxon>
    </lineage>
</organism>
<sequence length="256" mass="29474">MYNSQHRWQITKRLVDNGTTDQVITAQSNNTESMKVAQDDHDVDELPHVSPSHTEKTYNSLYPKQIDSIHKCPMCDKSFAHLSKALEHQKSHSTDREFHCSLCMRSFKHKNTLRRHVRKTHANQVDYLCLKAPSEQVRESEERGNPCPECDGNFATWDILQRHRKSLHGKAGGHTCDECGKLLSHKRHLYQHLREVHMKEKHKRCEQCGKSFSRSHGLKRHIESMHGGCQGENRQSSAVKTSTNHCSSASKYSPDL</sequence>
<dbReference type="SMART" id="SM00355">
    <property type="entry name" value="ZnF_C2H2"/>
    <property type="match status" value="5"/>
</dbReference>
<evidence type="ECO:0000256" key="7">
    <source>
        <dbReference type="PROSITE-ProRule" id="PRU00042"/>
    </source>
</evidence>
<dbReference type="Gene3D" id="3.30.160.60">
    <property type="entry name" value="Classic Zinc Finger"/>
    <property type="match status" value="3"/>
</dbReference>
<gene>
    <name evidence="10" type="ORF">CLF_113246</name>
</gene>
<evidence type="ECO:0000256" key="1">
    <source>
        <dbReference type="ARBA" id="ARBA00004123"/>
    </source>
</evidence>
<proteinExistence type="predicted"/>
<keyword evidence="2" id="KW-0479">Metal-binding</keyword>
<dbReference type="SUPFAM" id="SSF57667">
    <property type="entry name" value="beta-beta-alpha zinc fingers"/>
    <property type="match status" value="3"/>
</dbReference>
<evidence type="ECO:0000313" key="10">
    <source>
        <dbReference type="EMBL" id="GAA54272.1"/>
    </source>
</evidence>
<evidence type="ECO:0000256" key="8">
    <source>
        <dbReference type="SAM" id="MobiDB-lite"/>
    </source>
</evidence>
<evidence type="ECO:0000313" key="11">
    <source>
        <dbReference type="Proteomes" id="UP000008909"/>
    </source>
</evidence>
<comment type="subcellular location">
    <subcellularLocation>
        <location evidence="1">Nucleus</location>
    </subcellularLocation>
</comment>
<evidence type="ECO:0000256" key="5">
    <source>
        <dbReference type="ARBA" id="ARBA00022833"/>
    </source>
</evidence>
<feature type="domain" description="C2H2-type" evidence="9">
    <location>
        <begin position="203"/>
        <end position="231"/>
    </location>
</feature>
<name>G7YMU1_CLOSI</name>
<keyword evidence="3" id="KW-0677">Repeat</keyword>
<reference evidence="10" key="1">
    <citation type="journal article" date="2011" name="Genome Biol.">
        <title>The draft genome of the carcinogenic human liver fluke Clonorchis sinensis.</title>
        <authorList>
            <person name="Wang X."/>
            <person name="Chen W."/>
            <person name="Huang Y."/>
            <person name="Sun J."/>
            <person name="Men J."/>
            <person name="Liu H."/>
            <person name="Luo F."/>
            <person name="Guo L."/>
            <person name="Lv X."/>
            <person name="Deng C."/>
            <person name="Zhou C."/>
            <person name="Fan Y."/>
            <person name="Li X."/>
            <person name="Huang L."/>
            <person name="Hu Y."/>
            <person name="Liang C."/>
            <person name="Hu X."/>
            <person name="Xu J."/>
            <person name="Yu X."/>
        </authorList>
    </citation>
    <scope>NUCLEOTIDE SEQUENCE [LARGE SCALE GENOMIC DNA]</scope>
    <source>
        <strain evidence="10">Henan</strain>
    </source>
</reference>
<dbReference type="InterPro" id="IPR036236">
    <property type="entry name" value="Znf_C2H2_sf"/>
</dbReference>
<dbReference type="GO" id="GO:0005634">
    <property type="term" value="C:nucleus"/>
    <property type="evidence" value="ECO:0007669"/>
    <property type="project" value="UniProtKB-SubCell"/>
</dbReference>
<dbReference type="PROSITE" id="PS00028">
    <property type="entry name" value="ZINC_FINGER_C2H2_1"/>
    <property type="match status" value="4"/>
</dbReference>
<dbReference type="EMBL" id="DF143861">
    <property type="protein sequence ID" value="GAA54272.1"/>
    <property type="molecule type" value="Genomic_DNA"/>
</dbReference>
<evidence type="ECO:0000256" key="3">
    <source>
        <dbReference type="ARBA" id="ARBA00022737"/>
    </source>
</evidence>
<dbReference type="Pfam" id="PF00096">
    <property type="entry name" value="zf-C2H2"/>
    <property type="match status" value="2"/>
</dbReference>
<dbReference type="GO" id="GO:0008270">
    <property type="term" value="F:zinc ion binding"/>
    <property type="evidence" value="ECO:0007669"/>
    <property type="project" value="UniProtKB-KW"/>
</dbReference>
<protein>
    <submittedName>
        <fullName evidence="10">Zinc finger protein 648</fullName>
    </submittedName>
</protein>
<evidence type="ECO:0000256" key="4">
    <source>
        <dbReference type="ARBA" id="ARBA00022771"/>
    </source>
</evidence>
<feature type="domain" description="C2H2-type" evidence="9">
    <location>
        <begin position="174"/>
        <end position="202"/>
    </location>
</feature>
<feature type="region of interest" description="Disordered" evidence="8">
    <location>
        <begin position="227"/>
        <end position="256"/>
    </location>
</feature>
<keyword evidence="5" id="KW-0862">Zinc</keyword>
<dbReference type="PANTHER" id="PTHR24394:SF44">
    <property type="entry name" value="ZINC FINGER PROTEIN 271-LIKE"/>
    <property type="match status" value="1"/>
</dbReference>
<reference key="2">
    <citation type="submission" date="2011-10" db="EMBL/GenBank/DDBJ databases">
        <title>The genome and transcriptome sequence of Clonorchis sinensis provide insights into the carcinogenic liver fluke.</title>
        <authorList>
            <person name="Wang X."/>
            <person name="Huang Y."/>
            <person name="Chen W."/>
            <person name="Liu H."/>
            <person name="Guo L."/>
            <person name="Chen Y."/>
            <person name="Luo F."/>
            <person name="Zhou W."/>
            <person name="Sun J."/>
            <person name="Mao Q."/>
            <person name="Liang P."/>
            <person name="Zhou C."/>
            <person name="Tian Y."/>
            <person name="Men J."/>
            <person name="Lv X."/>
            <person name="Huang L."/>
            <person name="Zhou J."/>
            <person name="Hu Y."/>
            <person name="Li R."/>
            <person name="Zhang F."/>
            <person name="Lei H."/>
            <person name="Li X."/>
            <person name="Hu X."/>
            <person name="Liang C."/>
            <person name="Xu J."/>
            <person name="Wu Z."/>
            <person name="Yu X."/>
        </authorList>
    </citation>
    <scope>NUCLEOTIDE SEQUENCE</scope>
    <source>
        <strain>Henan</strain>
    </source>
</reference>
<accession>G7YMU1</accession>
<dbReference type="Proteomes" id="UP000008909">
    <property type="component" value="Unassembled WGS sequence"/>
</dbReference>
<feature type="compositionally biased region" description="Polar residues" evidence="8">
    <location>
        <begin position="232"/>
        <end position="256"/>
    </location>
</feature>
<evidence type="ECO:0000256" key="6">
    <source>
        <dbReference type="ARBA" id="ARBA00023242"/>
    </source>
</evidence>
<evidence type="ECO:0000256" key="2">
    <source>
        <dbReference type="ARBA" id="ARBA00022723"/>
    </source>
</evidence>
<dbReference type="PANTHER" id="PTHR24394">
    <property type="entry name" value="ZINC FINGER PROTEIN"/>
    <property type="match status" value="1"/>
</dbReference>
<dbReference type="InterPro" id="IPR013087">
    <property type="entry name" value="Znf_C2H2_type"/>
</dbReference>
<feature type="domain" description="C2H2-type" evidence="9">
    <location>
        <begin position="98"/>
        <end position="126"/>
    </location>
</feature>
<evidence type="ECO:0000259" key="9">
    <source>
        <dbReference type="PROSITE" id="PS50157"/>
    </source>
</evidence>
<dbReference type="AlphaFoldDB" id="G7YMU1"/>
<feature type="domain" description="C2H2-type" evidence="9">
    <location>
        <begin position="70"/>
        <end position="97"/>
    </location>
</feature>
<keyword evidence="11" id="KW-1185">Reference proteome</keyword>
<dbReference type="FunFam" id="3.30.160.60:FF:000100">
    <property type="entry name" value="Zinc finger 45-like"/>
    <property type="match status" value="1"/>
</dbReference>
<dbReference type="PROSITE" id="PS50157">
    <property type="entry name" value="ZINC_FINGER_C2H2_2"/>
    <property type="match status" value="4"/>
</dbReference>
<keyword evidence="4 7" id="KW-0863">Zinc-finger</keyword>
<dbReference type="GO" id="GO:0000981">
    <property type="term" value="F:DNA-binding transcription factor activity, RNA polymerase II-specific"/>
    <property type="evidence" value="ECO:0007669"/>
    <property type="project" value="TreeGrafter"/>
</dbReference>
<keyword evidence="6" id="KW-0539">Nucleus</keyword>